<name>A0ACC2QFJ3_9NEOP</name>
<sequence length="933" mass="104084">MQLIVESEAVLDIKRDMSDIEDIHTEKVANGDIEQIIEKTCNGNKENIDVISNDEKNKHVINTESEALPNLPTDVISENTKEESDIKIANTEETCDATIKKTNGEQKEESQSNGTDEEIRSTSPITKESEEKTEEIVEEAITKDEETIVEHEEAVVEHEKAAVEHEKAAVEHEKAAVEHEKAITEDEEAILEVEEDIISLEHENLDQIQDIVEKDSAHVESKSDETKICEDLPMTNDNVDVMETTDDTHTKTETIPDVVLGEPVPDVKLKEVENTIKNEDEPEEPSVNKDKNEEPSENKEKDIEIKEPVCSSTEVISNDNARATSPIELKDDMDVEEIVETKKSEEQVTAPQVKEKPSAPVSSTNPIVCKLSNTLDILSDDEDESPKEETPKVEDLNEKQCINIEDDDDIMLIDEDTTKTETPKPVDINKKEDVAIETKDKTSSETRDVKVEETIDLFTKTEEKDQTQPEVIKDESLQININEKQEDVKPENLASELPLLPGNFLKSAKKNLSDMTREELEEFCILKIVESIVDRSNLSEIKNKLKTVAQGVDEYRKKVMMLTKQNRDLQVVLKSIQEEQKKSLPGTPITPLKITRSVGMQVFMEKSGARRKNLAQLQNPANTRQGAKNLPGPNLRPQKPLASTQSIPVPRLVPASPAMKSPSTIPLVNQVTPSKPGTPVPNGVKNPTPQKAGDKRQHNRIMSVTVDLTDDEPPTKMNNRTSPAPPVRVVPSQNLMANPRQPFPAAVSSPRKVYIPISGPQNQNVRPGQTIMLKTVPTPGLRARGPSPQVVRQPSGAVRMNRVQANRHPAPLPDAMKQYQPPNWKALPPAPDLKLSKVENGIVISWKIEGYQEDSYEEIASYQLYAYQETTSPPSTSLWKKIGDVKALPLPMACTLTQFMAGFKYFFAVRAVDIRSRLGPFSLPGSILLLNKL</sequence>
<keyword evidence="2" id="KW-1185">Reference proteome</keyword>
<gene>
    <name evidence="1" type="ORF">PYW08_013209</name>
</gene>
<accession>A0ACC2QFJ3</accession>
<evidence type="ECO:0000313" key="2">
    <source>
        <dbReference type="Proteomes" id="UP001231649"/>
    </source>
</evidence>
<comment type="caution">
    <text evidence="1">The sequence shown here is derived from an EMBL/GenBank/DDBJ whole genome shotgun (WGS) entry which is preliminary data.</text>
</comment>
<evidence type="ECO:0000313" key="1">
    <source>
        <dbReference type="EMBL" id="KAJ8715924.1"/>
    </source>
</evidence>
<reference evidence="1" key="1">
    <citation type="submission" date="2023-03" db="EMBL/GenBank/DDBJ databases">
        <title>Chromosome-level genomes of two armyworms, Mythimna separata and Mythimna loreyi, provide insights into the biosynthesis and reception of sex pheromones.</title>
        <authorList>
            <person name="Zhao H."/>
        </authorList>
    </citation>
    <scope>NUCLEOTIDE SEQUENCE</scope>
    <source>
        <strain evidence="1">BeijingLab</strain>
    </source>
</reference>
<dbReference type="Proteomes" id="UP001231649">
    <property type="component" value="Chromosome 4"/>
</dbReference>
<protein>
    <submittedName>
        <fullName evidence="1">Uncharacterized protein</fullName>
    </submittedName>
</protein>
<organism evidence="1 2">
    <name type="scientific">Mythimna loreyi</name>
    <dbReference type="NCBI Taxonomy" id="667449"/>
    <lineage>
        <taxon>Eukaryota</taxon>
        <taxon>Metazoa</taxon>
        <taxon>Ecdysozoa</taxon>
        <taxon>Arthropoda</taxon>
        <taxon>Hexapoda</taxon>
        <taxon>Insecta</taxon>
        <taxon>Pterygota</taxon>
        <taxon>Neoptera</taxon>
        <taxon>Endopterygota</taxon>
        <taxon>Lepidoptera</taxon>
        <taxon>Glossata</taxon>
        <taxon>Ditrysia</taxon>
        <taxon>Noctuoidea</taxon>
        <taxon>Noctuidae</taxon>
        <taxon>Noctuinae</taxon>
        <taxon>Hadenini</taxon>
        <taxon>Mythimna</taxon>
    </lineage>
</organism>
<dbReference type="EMBL" id="CM056780">
    <property type="protein sequence ID" value="KAJ8715924.1"/>
    <property type="molecule type" value="Genomic_DNA"/>
</dbReference>
<proteinExistence type="predicted"/>